<dbReference type="InterPro" id="IPR014352">
    <property type="entry name" value="FERM/acyl-CoA-bd_prot_sf"/>
</dbReference>
<dbReference type="InterPro" id="IPR022408">
    <property type="entry name" value="Acyl-CoA-binding_prot_CS"/>
</dbReference>
<dbReference type="GO" id="GO:0005737">
    <property type="term" value="C:cytoplasm"/>
    <property type="evidence" value="ECO:0007669"/>
    <property type="project" value="TreeGrafter"/>
</dbReference>
<dbReference type="PANTHER" id="PTHR23310:SF77">
    <property type="entry name" value="LD25952P"/>
    <property type="match status" value="1"/>
</dbReference>
<dbReference type="OrthoDB" id="71307at2759"/>
<dbReference type="EMBL" id="LRGB01001361">
    <property type="protein sequence ID" value="KZS12634.1"/>
    <property type="molecule type" value="Genomic_DNA"/>
</dbReference>
<gene>
    <name evidence="4" type="ORF">APZ42_022787</name>
</gene>
<dbReference type="InterPro" id="IPR035984">
    <property type="entry name" value="Acyl-CoA-binding_sf"/>
</dbReference>
<dbReference type="AlphaFoldDB" id="A0A164VTC6"/>
<name>A0A164VTC6_9CRUS</name>
<dbReference type="Gene3D" id="1.20.80.10">
    <property type="match status" value="1"/>
</dbReference>
<proteinExistence type="predicted"/>
<dbReference type="PROSITE" id="PS51228">
    <property type="entry name" value="ACB_2"/>
    <property type="match status" value="1"/>
</dbReference>
<evidence type="ECO:0000313" key="4">
    <source>
        <dbReference type="EMBL" id="KZS12634.1"/>
    </source>
</evidence>
<dbReference type="SUPFAM" id="SSF47027">
    <property type="entry name" value="Acyl-CoA binding protein"/>
    <property type="match status" value="1"/>
</dbReference>
<comment type="caution">
    <text evidence="4">The sequence shown here is derived from an EMBL/GenBank/DDBJ whole genome shotgun (WGS) entry which is preliminary data.</text>
</comment>
<keyword evidence="1" id="KW-0446">Lipid-binding</keyword>
<feature type="compositionally biased region" description="Acidic residues" evidence="2">
    <location>
        <begin position="170"/>
        <end position="182"/>
    </location>
</feature>
<sequence>MSTEDAFRAAVNIIRSMPKDGPFQPSPDLMLRFYGLYKQATEGKNNQPKPSFWAVITKAKWDAWKCLGNMPKEEAMKKYVDELKQIIETMSYSDSVANFMHVLGPFYEAVYDGQEPENLRRNPSPQLSEGMDKDQQEDESGYSSSINGTGAEETESADLETENNNKPVVVEEEDESVEEEGEPVLVTTLSPATSSASLYASEKFYSDAESDDEYKDPLPDFYPQSKSLHSAMSKSSSADSGEQLHVTMAIQRLQADLQSINSRLEALELHRKEVTLMDNGRQATTKHSTVEQVGSFAVTYGSIPSVNQLSLPSWFPFKNVNVATIAVILGWPVLAQYLFARLHHRHSAV</sequence>
<dbReference type="PANTHER" id="PTHR23310">
    <property type="entry name" value="ACYL-COA-BINDING PROTEIN, ACBP"/>
    <property type="match status" value="1"/>
</dbReference>
<dbReference type="GO" id="GO:0006631">
    <property type="term" value="P:fatty acid metabolic process"/>
    <property type="evidence" value="ECO:0007669"/>
    <property type="project" value="TreeGrafter"/>
</dbReference>
<feature type="compositionally biased region" description="Acidic residues" evidence="2">
    <location>
        <begin position="152"/>
        <end position="161"/>
    </location>
</feature>
<feature type="domain" description="ACB" evidence="3">
    <location>
        <begin position="3"/>
        <end position="92"/>
    </location>
</feature>
<evidence type="ECO:0000256" key="2">
    <source>
        <dbReference type="SAM" id="MobiDB-lite"/>
    </source>
</evidence>
<dbReference type="Proteomes" id="UP000076858">
    <property type="component" value="Unassembled WGS sequence"/>
</dbReference>
<dbReference type="PRINTS" id="PR00689">
    <property type="entry name" value="ACOABINDINGP"/>
</dbReference>
<evidence type="ECO:0000313" key="5">
    <source>
        <dbReference type="Proteomes" id="UP000076858"/>
    </source>
</evidence>
<reference evidence="4 5" key="1">
    <citation type="submission" date="2016-03" db="EMBL/GenBank/DDBJ databases">
        <title>EvidentialGene: Evidence-directed Construction of Genes on Genomes.</title>
        <authorList>
            <person name="Gilbert D.G."/>
            <person name="Choi J.-H."/>
            <person name="Mockaitis K."/>
            <person name="Colbourne J."/>
            <person name="Pfrender M."/>
        </authorList>
    </citation>
    <scope>NUCLEOTIDE SEQUENCE [LARGE SCALE GENOMIC DNA]</scope>
    <source>
        <strain evidence="4 5">Xinb3</strain>
        <tissue evidence="4">Complete organism</tissue>
    </source>
</reference>
<dbReference type="InterPro" id="IPR000582">
    <property type="entry name" value="Acyl-CoA-binding_protein"/>
</dbReference>
<dbReference type="Pfam" id="PF00887">
    <property type="entry name" value="ACBP"/>
    <property type="match status" value="1"/>
</dbReference>
<organism evidence="4 5">
    <name type="scientific">Daphnia magna</name>
    <dbReference type="NCBI Taxonomy" id="35525"/>
    <lineage>
        <taxon>Eukaryota</taxon>
        <taxon>Metazoa</taxon>
        <taxon>Ecdysozoa</taxon>
        <taxon>Arthropoda</taxon>
        <taxon>Crustacea</taxon>
        <taxon>Branchiopoda</taxon>
        <taxon>Diplostraca</taxon>
        <taxon>Cladocera</taxon>
        <taxon>Anomopoda</taxon>
        <taxon>Daphniidae</taxon>
        <taxon>Daphnia</taxon>
    </lineage>
</organism>
<dbReference type="FunFam" id="1.20.80.10:FF:000010">
    <property type="entry name" value="Acyl-CoA-binding domain-containing protein 5"/>
    <property type="match status" value="1"/>
</dbReference>
<evidence type="ECO:0000256" key="1">
    <source>
        <dbReference type="ARBA" id="ARBA00023121"/>
    </source>
</evidence>
<accession>A0A164VTC6</accession>
<dbReference type="GO" id="GO:0019915">
    <property type="term" value="P:lipid storage"/>
    <property type="evidence" value="ECO:0007669"/>
    <property type="project" value="UniProtKB-ARBA"/>
</dbReference>
<dbReference type="STRING" id="35525.A0A164VTC6"/>
<feature type="region of interest" description="Disordered" evidence="2">
    <location>
        <begin position="115"/>
        <end position="183"/>
    </location>
</feature>
<keyword evidence="5" id="KW-1185">Reference proteome</keyword>
<protein>
    <submittedName>
        <fullName evidence="4">Acyl-CoA-binding domain-containing protein 5</fullName>
    </submittedName>
</protein>
<dbReference type="GO" id="GO:0000062">
    <property type="term" value="F:fatty-acyl-CoA binding"/>
    <property type="evidence" value="ECO:0007669"/>
    <property type="project" value="InterPro"/>
</dbReference>
<evidence type="ECO:0000259" key="3">
    <source>
        <dbReference type="PROSITE" id="PS51228"/>
    </source>
</evidence>
<dbReference type="PROSITE" id="PS00880">
    <property type="entry name" value="ACB_1"/>
    <property type="match status" value="1"/>
</dbReference>